<organism evidence="5 6">
    <name type="scientific">Eleusine coracana subsp. coracana</name>
    <dbReference type="NCBI Taxonomy" id="191504"/>
    <lineage>
        <taxon>Eukaryota</taxon>
        <taxon>Viridiplantae</taxon>
        <taxon>Streptophyta</taxon>
        <taxon>Embryophyta</taxon>
        <taxon>Tracheophyta</taxon>
        <taxon>Spermatophyta</taxon>
        <taxon>Magnoliopsida</taxon>
        <taxon>Liliopsida</taxon>
        <taxon>Poales</taxon>
        <taxon>Poaceae</taxon>
        <taxon>PACMAD clade</taxon>
        <taxon>Chloridoideae</taxon>
        <taxon>Cynodonteae</taxon>
        <taxon>Eleusininae</taxon>
        <taxon>Eleusine</taxon>
    </lineage>
</organism>
<evidence type="ECO:0000313" key="5">
    <source>
        <dbReference type="EMBL" id="GJN29162.1"/>
    </source>
</evidence>
<dbReference type="AlphaFoldDB" id="A0AAV5F279"/>
<sequence>MLGRVRTVAYGLAKPLVEGTLFLDKPIPKGYAMVHLDSVKCDYHKSKLDYPGDEAESPPKKSTLSQHDALPKRPTSSQQQAPPKMQYSTELQATPKRKLTSSQKAAAEREFLESAEITMEQLLDESKIATAKPTSKRFVEKAMVEMKLVLEKATREAYTNLRFRTMVVADVGCSSGPNTLQFISEVIDAITHHRDELNCQRHYHVQLQFFLNDLPGNDFNNLFRLLAQFKKSKAKHHEGEMLPPYYVSGLPGSFYTRLFPSRTVHLFHSLFCLHWRSQAPEGLESIRKTSQDGGDIYITRASSLSVVKLYQSQFKKDFSLFLRLRYEELVFGGQMVLTLIGRKNRDVLSGDSNHHIYGLLAQSLQSLVDEGLLQKKKLESFYVPLYSPSVGEVEDEVKQSGLFDINHLQLFEVNWDPYDDDSVSNSVHDSVKSGANVSKCIRAVMESLVASHFGIGDAVLDMLFAEYASRVAKHLTVEKSKYAIIVISLKKAF</sequence>
<keyword evidence="3" id="KW-0460">Magnesium</keyword>
<dbReference type="EMBL" id="BQKI01000081">
    <property type="protein sequence ID" value="GJN29162.1"/>
    <property type="molecule type" value="Genomic_DNA"/>
</dbReference>
<feature type="region of interest" description="Disordered" evidence="4">
    <location>
        <begin position="49"/>
        <end position="105"/>
    </location>
</feature>
<reference evidence="5" key="1">
    <citation type="journal article" date="2018" name="DNA Res.">
        <title>Multiple hybrid de novo genome assembly of finger millet, an orphan allotetraploid crop.</title>
        <authorList>
            <person name="Hatakeyama M."/>
            <person name="Aluri S."/>
            <person name="Balachadran M.T."/>
            <person name="Sivarajan S.R."/>
            <person name="Patrignani A."/>
            <person name="Gruter S."/>
            <person name="Poveda L."/>
            <person name="Shimizu-Inatsugi R."/>
            <person name="Baeten J."/>
            <person name="Francoijs K.J."/>
            <person name="Nataraja K.N."/>
            <person name="Reddy Y.A.N."/>
            <person name="Phadnis S."/>
            <person name="Ravikumar R.L."/>
            <person name="Schlapbach R."/>
            <person name="Sreeman S.M."/>
            <person name="Shimizu K.K."/>
        </authorList>
    </citation>
    <scope>NUCLEOTIDE SEQUENCE</scope>
</reference>
<comment type="caution">
    <text evidence="5">The sequence shown here is derived from an EMBL/GenBank/DDBJ whole genome shotgun (WGS) entry which is preliminary data.</text>
</comment>
<comment type="similarity">
    <text evidence="1">Belongs to the methyltransferase superfamily. Type-7 methyltransferase family. SABATH subfamily.</text>
</comment>
<evidence type="ECO:0000313" key="6">
    <source>
        <dbReference type="Proteomes" id="UP001054889"/>
    </source>
</evidence>
<dbReference type="GO" id="GO:0008168">
    <property type="term" value="F:methyltransferase activity"/>
    <property type="evidence" value="ECO:0007669"/>
    <property type="project" value="InterPro"/>
</dbReference>
<protein>
    <submittedName>
        <fullName evidence="5">Uncharacterized protein</fullName>
    </submittedName>
</protein>
<dbReference type="Gene3D" id="3.40.50.150">
    <property type="entry name" value="Vaccinia Virus protein VP39"/>
    <property type="match status" value="1"/>
</dbReference>
<name>A0AAV5F279_ELECO</name>
<evidence type="ECO:0000256" key="1">
    <source>
        <dbReference type="ARBA" id="ARBA00008908"/>
    </source>
</evidence>
<dbReference type="Pfam" id="PF03492">
    <property type="entry name" value="Methyltransf_7"/>
    <property type="match status" value="1"/>
</dbReference>
<accession>A0AAV5F279</accession>
<dbReference type="InterPro" id="IPR042086">
    <property type="entry name" value="MeTrfase_capping"/>
</dbReference>
<feature type="compositionally biased region" description="Polar residues" evidence="4">
    <location>
        <begin position="74"/>
        <end position="92"/>
    </location>
</feature>
<dbReference type="PANTHER" id="PTHR31009">
    <property type="entry name" value="S-ADENOSYL-L-METHIONINE:CARBOXYL METHYLTRANSFERASE FAMILY PROTEIN"/>
    <property type="match status" value="1"/>
</dbReference>
<keyword evidence="2" id="KW-0479">Metal-binding</keyword>
<evidence type="ECO:0000256" key="3">
    <source>
        <dbReference type="ARBA" id="ARBA00022842"/>
    </source>
</evidence>
<dbReference type="Proteomes" id="UP001054889">
    <property type="component" value="Unassembled WGS sequence"/>
</dbReference>
<evidence type="ECO:0000256" key="4">
    <source>
        <dbReference type="SAM" id="MobiDB-lite"/>
    </source>
</evidence>
<evidence type="ECO:0000256" key="2">
    <source>
        <dbReference type="ARBA" id="ARBA00022723"/>
    </source>
</evidence>
<reference evidence="5" key="2">
    <citation type="submission" date="2021-12" db="EMBL/GenBank/DDBJ databases">
        <title>Resequencing data analysis of finger millet.</title>
        <authorList>
            <person name="Hatakeyama M."/>
            <person name="Aluri S."/>
            <person name="Balachadran M.T."/>
            <person name="Sivarajan S.R."/>
            <person name="Poveda L."/>
            <person name="Shimizu-Inatsugi R."/>
            <person name="Schlapbach R."/>
            <person name="Sreeman S.M."/>
            <person name="Shimizu K.K."/>
        </authorList>
    </citation>
    <scope>NUCLEOTIDE SEQUENCE</scope>
</reference>
<dbReference type="GO" id="GO:0046872">
    <property type="term" value="F:metal ion binding"/>
    <property type="evidence" value="ECO:0007669"/>
    <property type="project" value="UniProtKB-KW"/>
</dbReference>
<dbReference type="SUPFAM" id="SSF53335">
    <property type="entry name" value="S-adenosyl-L-methionine-dependent methyltransferases"/>
    <property type="match status" value="1"/>
</dbReference>
<gene>
    <name evidence="5" type="primary">gb17359</name>
    <name evidence="5" type="ORF">PR202_gb17359</name>
</gene>
<keyword evidence="6" id="KW-1185">Reference proteome</keyword>
<dbReference type="Gene3D" id="1.10.1200.270">
    <property type="entry name" value="Methyltransferase, alpha-helical capping domain"/>
    <property type="match status" value="1"/>
</dbReference>
<dbReference type="InterPro" id="IPR029063">
    <property type="entry name" value="SAM-dependent_MTases_sf"/>
</dbReference>
<proteinExistence type="inferred from homology"/>
<dbReference type="InterPro" id="IPR005299">
    <property type="entry name" value="MeTrfase_7"/>
</dbReference>